<dbReference type="Proteomes" id="UP001304895">
    <property type="component" value="Unassembled WGS sequence"/>
</dbReference>
<dbReference type="EMBL" id="MU853403">
    <property type="protein sequence ID" value="KAK4137032.1"/>
    <property type="molecule type" value="Genomic_DNA"/>
</dbReference>
<proteinExistence type="predicted"/>
<reference evidence="3" key="2">
    <citation type="submission" date="2023-05" db="EMBL/GenBank/DDBJ databases">
        <authorList>
            <consortium name="Lawrence Berkeley National Laboratory"/>
            <person name="Steindorff A."/>
            <person name="Hensen N."/>
            <person name="Bonometti L."/>
            <person name="Westerberg I."/>
            <person name="Brannstrom I.O."/>
            <person name="Guillou S."/>
            <person name="Cros-Aarteil S."/>
            <person name="Calhoun S."/>
            <person name="Haridas S."/>
            <person name="Kuo A."/>
            <person name="Mondo S."/>
            <person name="Pangilinan J."/>
            <person name="Riley R."/>
            <person name="Labutti K."/>
            <person name="Andreopoulos B."/>
            <person name="Lipzen A."/>
            <person name="Chen C."/>
            <person name="Yanf M."/>
            <person name="Daum C."/>
            <person name="Ng V."/>
            <person name="Clum A."/>
            <person name="Ohm R."/>
            <person name="Martin F."/>
            <person name="Silar P."/>
            <person name="Natvig D."/>
            <person name="Lalanne C."/>
            <person name="Gautier V."/>
            <person name="Ament-Velasquez S.L."/>
            <person name="Kruys A."/>
            <person name="Hutchinson M.I."/>
            <person name="Powell A.J."/>
            <person name="Barry K."/>
            <person name="Miller A.N."/>
            <person name="Grigoriev I.V."/>
            <person name="Debuchy R."/>
            <person name="Gladieux P."/>
            <person name="Thoren M.H."/>
            <person name="Johannesson H."/>
        </authorList>
    </citation>
    <scope>NUCLEOTIDE SEQUENCE</scope>
    <source>
        <strain evidence="3">CBS 123565</strain>
    </source>
</reference>
<sequence>MYPARSMRGLKGGMLGGCPVLDQAGGLAQNRQSGRPGTGHRGQPRIIATVSQCVQKRNQKENHVRRRQRQSPSGQVDKRTSGQADKRTSGRVDACVFSSPFFFVPSLFFSFFLALMRSTRAYVKMVRFGSLRAGIDYRPDPSPVGAPQQDIATDLRMSEARWQRIIGVRRG</sequence>
<organism evidence="3 4">
    <name type="scientific">Trichocladium antarcticum</name>
    <dbReference type="NCBI Taxonomy" id="1450529"/>
    <lineage>
        <taxon>Eukaryota</taxon>
        <taxon>Fungi</taxon>
        <taxon>Dikarya</taxon>
        <taxon>Ascomycota</taxon>
        <taxon>Pezizomycotina</taxon>
        <taxon>Sordariomycetes</taxon>
        <taxon>Sordariomycetidae</taxon>
        <taxon>Sordariales</taxon>
        <taxon>Chaetomiaceae</taxon>
        <taxon>Trichocladium</taxon>
    </lineage>
</organism>
<gene>
    <name evidence="3" type="ORF">BT67DRAFT_199500</name>
</gene>
<feature type="compositionally biased region" description="Basic and acidic residues" evidence="1">
    <location>
        <begin position="76"/>
        <end position="89"/>
    </location>
</feature>
<evidence type="ECO:0000256" key="1">
    <source>
        <dbReference type="SAM" id="MobiDB-lite"/>
    </source>
</evidence>
<evidence type="ECO:0000313" key="4">
    <source>
        <dbReference type="Proteomes" id="UP001304895"/>
    </source>
</evidence>
<keyword evidence="4" id="KW-1185">Reference proteome</keyword>
<feature type="region of interest" description="Disordered" evidence="1">
    <location>
        <begin position="57"/>
        <end position="89"/>
    </location>
</feature>
<keyword evidence="2" id="KW-0812">Transmembrane</keyword>
<evidence type="ECO:0000256" key="2">
    <source>
        <dbReference type="SAM" id="Phobius"/>
    </source>
</evidence>
<comment type="caution">
    <text evidence="3">The sequence shown here is derived from an EMBL/GenBank/DDBJ whole genome shotgun (WGS) entry which is preliminary data.</text>
</comment>
<dbReference type="AlphaFoldDB" id="A0AAN6ZG09"/>
<name>A0AAN6ZG09_9PEZI</name>
<keyword evidence="2" id="KW-1133">Transmembrane helix</keyword>
<reference evidence="3" key="1">
    <citation type="journal article" date="2023" name="Mol. Phylogenet. Evol.">
        <title>Genome-scale phylogeny and comparative genomics of the fungal order Sordariales.</title>
        <authorList>
            <person name="Hensen N."/>
            <person name="Bonometti L."/>
            <person name="Westerberg I."/>
            <person name="Brannstrom I.O."/>
            <person name="Guillou S."/>
            <person name="Cros-Aarteil S."/>
            <person name="Calhoun S."/>
            <person name="Haridas S."/>
            <person name="Kuo A."/>
            <person name="Mondo S."/>
            <person name="Pangilinan J."/>
            <person name="Riley R."/>
            <person name="LaButti K."/>
            <person name="Andreopoulos B."/>
            <person name="Lipzen A."/>
            <person name="Chen C."/>
            <person name="Yan M."/>
            <person name="Daum C."/>
            <person name="Ng V."/>
            <person name="Clum A."/>
            <person name="Steindorff A."/>
            <person name="Ohm R.A."/>
            <person name="Martin F."/>
            <person name="Silar P."/>
            <person name="Natvig D.O."/>
            <person name="Lalanne C."/>
            <person name="Gautier V."/>
            <person name="Ament-Velasquez S.L."/>
            <person name="Kruys A."/>
            <person name="Hutchinson M.I."/>
            <person name="Powell A.J."/>
            <person name="Barry K."/>
            <person name="Miller A.N."/>
            <person name="Grigoriev I.V."/>
            <person name="Debuchy R."/>
            <person name="Gladieux P."/>
            <person name="Hiltunen Thoren M."/>
            <person name="Johannesson H."/>
        </authorList>
    </citation>
    <scope>NUCLEOTIDE SEQUENCE</scope>
    <source>
        <strain evidence="3">CBS 123565</strain>
    </source>
</reference>
<protein>
    <submittedName>
        <fullName evidence="3">Uncharacterized protein</fullName>
    </submittedName>
</protein>
<evidence type="ECO:0000313" key="3">
    <source>
        <dbReference type="EMBL" id="KAK4137032.1"/>
    </source>
</evidence>
<accession>A0AAN6ZG09</accession>
<keyword evidence="2" id="KW-0472">Membrane</keyword>
<feature type="transmembrane region" description="Helical" evidence="2">
    <location>
        <begin position="96"/>
        <end position="115"/>
    </location>
</feature>